<gene>
    <name evidence="1" type="ORF">OESDEN_05383</name>
</gene>
<name>A0A0B1TBQ7_OESDE</name>
<sequence length="83" mass="9337">MKTVAEKWYGFEETDLHRIIVDDIGDYVQGAFTRGEKFNVILIDLCANERRPLICPTEEISGSDVVENLATILTDAGESLFRS</sequence>
<evidence type="ECO:0000313" key="1">
    <source>
        <dbReference type="EMBL" id="KHJ94684.1"/>
    </source>
</evidence>
<organism evidence="1 2">
    <name type="scientific">Oesophagostomum dentatum</name>
    <name type="common">Nodular worm</name>
    <dbReference type="NCBI Taxonomy" id="61180"/>
    <lineage>
        <taxon>Eukaryota</taxon>
        <taxon>Metazoa</taxon>
        <taxon>Ecdysozoa</taxon>
        <taxon>Nematoda</taxon>
        <taxon>Chromadorea</taxon>
        <taxon>Rhabditida</taxon>
        <taxon>Rhabditina</taxon>
        <taxon>Rhabditomorpha</taxon>
        <taxon>Strongyloidea</taxon>
        <taxon>Strongylidae</taxon>
        <taxon>Oesophagostomum</taxon>
    </lineage>
</organism>
<dbReference type="Proteomes" id="UP000053660">
    <property type="component" value="Unassembled WGS sequence"/>
</dbReference>
<evidence type="ECO:0000313" key="2">
    <source>
        <dbReference type="Proteomes" id="UP000053660"/>
    </source>
</evidence>
<dbReference type="EMBL" id="KN550235">
    <property type="protein sequence ID" value="KHJ94684.1"/>
    <property type="molecule type" value="Genomic_DNA"/>
</dbReference>
<dbReference type="AlphaFoldDB" id="A0A0B1TBQ7"/>
<dbReference type="Gene3D" id="3.40.50.150">
    <property type="entry name" value="Vaccinia Virus protein VP39"/>
    <property type="match status" value="1"/>
</dbReference>
<accession>A0A0B1TBQ7</accession>
<protein>
    <submittedName>
        <fullName evidence="1">Uncharacterized protein</fullName>
    </submittedName>
</protein>
<dbReference type="InterPro" id="IPR029063">
    <property type="entry name" value="SAM-dependent_MTases_sf"/>
</dbReference>
<reference evidence="1 2" key="1">
    <citation type="submission" date="2014-03" db="EMBL/GenBank/DDBJ databases">
        <title>Draft genome of the hookworm Oesophagostomum dentatum.</title>
        <authorList>
            <person name="Mitreva M."/>
        </authorList>
    </citation>
    <scope>NUCLEOTIDE SEQUENCE [LARGE SCALE GENOMIC DNA]</scope>
    <source>
        <strain evidence="1 2">OD-Hann</strain>
    </source>
</reference>
<keyword evidence="2" id="KW-1185">Reference proteome</keyword>
<proteinExistence type="predicted"/>
<dbReference type="OrthoDB" id="5863614at2759"/>